<name>A0AAD6MQP3_9EURO</name>
<dbReference type="AlphaFoldDB" id="A0AAD6MQP3"/>
<feature type="region of interest" description="Disordered" evidence="1">
    <location>
        <begin position="1"/>
        <end position="23"/>
    </location>
</feature>
<organism evidence="2 3">
    <name type="scientific">Penicillium malachiteum</name>
    <dbReference type="NCBI Taxonomy" id="1324776"/>
    <lineage>
        <taxon>Eukaryota</taxon>
        <taxon>Fungi</taxon>
        <taxon>Dikarya</taxon>
        <taxon>Ascomycota</taxon>
        <taxon>Pezizomycotina</taxon>
        <taxon>Eurotiomycetes</taxon>
        <taxon>Eurotiomycetidae</taxon>
        <taxon>Eurotiales</taxon>
        <taxon>Aspergillaceae</taxon>
        <taxon>Penicillium</taxon>
    </lineage>
</organism>
<protein>
    <submittedName>
        <fullName evidence="2">Uncharacterized protein</fullName>
    </submittedName>
</protein>
<keyword evidence="3" id="KW-1185">Reference proteome</keyword>
<comment type="caution">
    <text evidence="2">The sequence shown here is derived from an EMBL/GenBank/DDBJ whole genome shotgun (WGS) entry which is preliminary data.</text>
</comment>
<gene>
    <name evidence="2" type="ORF">N7493_011552</name>
</gene>
<reference evidence="2" key="1">
    <citation type="journal article" date="2023" name="IMA Fungus">
        <title>Comparative genomic study of the Penicillium genus elucidates a diverse pangenome and 15 lateral gene transfer events.</title>
        <authorList>
            <person name="Petersen C."/>
            <person name="Sorensen T."/>
            <person name="Nielsen M.R."/>
            <person name="Sondergaard T.E."/>
            <person name="Sorensen J.L."/>
            <person name="Fitzpatrick D.A."/>
            <person name="Frisvad J.C."/>
            <person name="Nielsen K.L."/>
        </authorList>
    </citation>
    <scope>NUCLEOTIDE SEQUENCE</scope>
    <source>
        <strain evidence="2">IBT 17514</strain>
    </source>
</reference>
<dbReference type="Proteomes" id="UP001215712">
    <property type="component" value="Unassembled WGS sequence"/>
</dbReference>
<evidence type="ECO:0000313" key="2">
    <source>
        <dbReference type="EMBL" id="KAJ5703627.1"/>
    </source>
</evidence>
<evidence type="ECO:0000313" key="3">
    <source>
        <dbReference type="Proteomes" id="UP001215712"/>
    </source>
</evidence>
<dbReference type="EMBL" id="JAQJAN010000021">
    <property type="protein sequence ID" value="KAJ5703627.1"/>
    <property type="molecule type" value="Genomic_DNA"/>
</dbReference>
<sequence>MNTTPHQILDIDDPLVSDENPAREDGTLDYERCARLHNYLAAYGWMARHGKDTPNLDALASNRRFLRTAEDERALRERLDSSLISFLDSIYDPQVEFFYWVCGLDMESCDDSFPLEDNELEDGKARFIVIYDTDSGLGPHCLGVIYDQQLHRASLTMTIENTFCVEPVDEHDDLWFPLETILTNWIYMIDLGKVVPGLPNDGDPPTSKSQLGLWSWLPYCDAQIDNTIATMEHYSAAVESRMPSDSLLLISAPLFTDADLDAASVPQDCFIRSLLTRLKTPRFRFIAPGLEVPHDKEAFVRRQKFTSIPHEKDYIPAVLLFAAPDRTVNVNLEIWSLFSTAHENFTMNEGDPVPTGLYSEPVCRAHYDTEEAGFRLLLPFALRPDPRDDQGARMSDGRLVESGSFAQLFQHGYFHPFGGESRSQRLERLFQRWTELIEGGVWTVGPEGVEGDIDKFRDADNGNDAWIDYCIAPYW</sequence>
<reference evidence="2" key="2">
    <citation type="submission" date="2023-01" db="EMBL/GenBank/DDBJ databases">
        <authorList>
            <person name="Petersen C."/>
        </authorList>
    </citation>
    <scope>NUCLEOTIDE SEQUENCE</scope>
    <source>
        <strain evidence="2">IBT 17514</strain>
    </source>
</reference>
<proteinExistence type="predicted"/>
<evidence type="ECO:0000256" key="1">
    <source>
        <dbReference type="SAM" id="MobiDB-lite"/>
    </source>
</evidence>
<accession>A0AAD6MQP3</accession>